<reference evidence="1 2" key="1">
    <citation type="submission" date="2021-07" db="EMBL/GenBank/DDBJ databases">
        <authorList>
            <person name="Palmer J.M."/>
        </authorList>
    </citation>
    <scope>NUCLEOTIDE SEQUENCE [LARGE SCALE GENOMIC DNA]</scope>
    <source>
        <strain evidence="1 2">AT_MEX2019</strain>
        <tissue evidence="1">Muscle</tissue>
    </source>
</reference>
<sequence>MLGLGSSAADLHGLTEDPSGLCTDFRTVPLNSTVGSPGPAVGHQIISSYVTGLLSSYVAGLLIGCPYVASLLIAGSAGDVHWADRLNSGCAGDGLRAGRLNSGSASDGLRAALLPWSGCFVSPTVQFCI</sequence>
<keyword evidence="2" id="KW-1185">Reference proteome</keyword>
<accession>A0ABU7C9G5</accession>
<dbReference type="EMBL" id="JAHUTI010081706">
    <property type="protein sequence ID" value="MED6258935.1"/>
    <property type="molecule type" value="Genomic_DNA"/>
</dbReference>
<comment type="caution">
    <text evidence="1">The sequence shown here is derived from an EMBL/GenBank/DDBJ whole genome shotgun (WGS) entry which is preliminary data.</text>
</comment>
<evidence type="ECO:0000313" key="1">
    <source>
        <dbReference type="EMBL" id="MED6258935.1"/>
    </source>
</evidence>
<name>A0ABU7C9G5_9TELE</name>
<proteinExistence type="predicted"/>
<dbReference type="Proteomes" id="UP001345963">
    <property type="component" value="Unassembled WGS sequence"/>
</dbReference>
<organism evidence="1 2">
    <name type="scientific">Ataeniobius toweri</name>
    <dbReference type="NCBI Taxonomy" id="208326"/>
    <lineage>
        <taxon>Eukaryota</taxon>
        <taxon>Metazoa</taxon>
        <taxon>Chordata</taxon>
        <taxon>Craniata</taxon>
        <taxon>Vertebrata</taxon>
        <taxon>Euteleostomi</taxon>
        <taxon>Actinopterygii</taxon>
        <taxon>Neopterygii</taxon>
        <taxon>Teleostei</taxon>
        <taxon>Neoteleostei</taxon>
        <taxon>Acanthomorphata</taxon>
        <taxon>Ovalentaria</taxon>
        <taxon>Atherinomorphae</taxon>
        <taxon>Cyprinodontiformes</taxon>
        <taxon>Goodeidae</taxon>
        <taxon>Ataeniobius</taxon>
    </lineage>
</organism>
<evidence type="ECO:0000313" key="2">
    <source>
        <dbReference type="Proteomes" id="UP001345963"/>
    </source>
</evidence>
<gene>
    <name evidence="1" type="ORF">ATANTOWER_014554</name>
</gene>
<protein>
    <submittedName>
        <fullName evidence="1">Uncharacterized protein</fullName>
    </submittedName>
</protein>